<evidence type="ECO:0000313" key="7">
    <source>
        <dbReference type="Proteomes" id="UP000030753"/>
    </source>
</evidence>
<dbReference type="OrthoDB" id="3335931at2759"/>
<keyword evidence="3" id="KW-0378">Hydrolase</keyword>
<proteinExistence type="predicted"/>
<name>W9HU61_FUSOX</name>
<dbReference type="EMBL" id="JH717845">
    <property type="protein sequence ID" value="EWY85862.1"/>
    <property type="molecule type" value="Genomic_DNA"/>
</dbReference>
<protein>
    <recommendedName>
        <fullName evidence="5">DAPG hydrolase PhiG domain-containing protein</fullName>
    </recommendedName>
</protein>
<dbReference type="InterPro" id="IPR041526">
    <property type="entry name" value="DAPG_hydrolase"/>
</dbReference>
<dbReference type="Pfam" id="PF18089">
    <property type="entry name" value="DAPG_hydrolase"/>
    <property type="match status" value="1"/>
</dbReference>
<evidence type="ECO:0000256" key="3">
    <source>
        <dbReference type="ARBA" id="ARBA00022801"/>
    </source>
</evidence>
<feature type="domain" description="DAPG hydrolase PhiG" evidence="5">
    <location>
        <begin position="103"/>
        <end position="272"/>
    </location>
</feature>
<sequence length="305" mass="34528">MHVIAIISLATAISGNVIGRRQLPPAASHQSSTPTLTSGNAISTDKAAFDNSTGNYYLGLKEDDYAKPYAKYYNPVVEPISDELVNGLTGSPWPTYSAWEAHKYLEQPNYLNLENGWAISENGTLMIAVRSEIPQVTGDQYDWWFGWHSVETARYKLWNPIAHRYSYRTPYSVDWANQSYAERYIGATSYIDEYVGNDAAKLSISFVDPQTMGFNTSAWPEVGIETIVIGKVMIGDYSTEEFDGVSYLMHQVRRMPNGYRELRSRFFIDAKNHGNAQLGHDLAVHCNIEMTRRFLPAIFEEFKDT</sequence>
<evidence type="ECO:0000313" key="6">
    <source>
        <dbReference type="EMBL" id="EWY85862.1"/>
    </source>
</evidence>
<dbReference type="AlphaFoldDB" id="W9HU61"/>
<evidence type="ECO:0000256" key="2">
    <source>
        <dbReference type="ARBA" id="ARBA00022723"/>
    </source>
</evidence>
<reference evidence="6 7" key="1">
    <citation type="submission" date="2011-06" db="EMBL/GenBank/DDBJ databases">
        <title>The Genome Sequence of Fusarium oxysporum FOSC 3-a.</title>
        <authorList>
            <consortium name="The Broad Institute Genome Sequencing Platform"/>
            <person name="Ma L.-J."/>
            <person name="Gale L.R."/>
            <person name="Schwartz D.C."/>
            <person name="Zhou S."/>
            <person name="Corby-Kistler H."/>
            <person name="Young S.K."/>
            <person name="Zeng Q."/>
            <person name="Gargeya S."/>
            <person name="Fitzgerald M."/>
            <person name="Haas B."/>
            <person name="Abouelleil A."/>
            <person name="Alvarado L."/>
            <person name="Arachchi H.M."/>
            <person name="Berlin A."/>
            <person name="Brown A."/>
            <person name="Chapman S.B."/>
            <person name="Chen Z."/>
            <person name="Dunbar C."/>
            <person name="Freedman E."/>
            <person name="Gearin G."/>
            <person name="Gellesch M."/>
            <person name="Goldberg J."/>
            <person name="Griggs A."/>
            <person name="Gujja S."/>
            <person name="Heiman D."/>
            <person name="Howarth C."/>
            <person name="Larson L."/>
            <person name="Lui A."/>
            <person name="MacDonald P.J.P."/>
            <person name="Mehta T."/>
            <person name="Montmayeur A."/>
            <person name="Murphy C."/>
            <person name="Neiman D."/>
            <person name="Pearson M."/>
            <person name="Priest M."/>
            <person name="Roberts A."/>
            <person name="Saif S."/>
            <person name="Shea T."/>
            <person name="Shenoy N."/>
            <person name="Sisk P."/>
            <person name="Stolte C."/>
            <person name="Sykes S."/>
            <person name="Wortman J."/>
            <person name="Nusbaum C."/>
            <person name="Birren B."/>
        </authorList>
    </citation>
    <scope>NUCLEOTIDE SEQUENCE [LARGE SCALE GENOMIC DNA]</scope>
    <source>
        <strain evidence="7">FOSC 3-a</strain>
    </source>
</reference>
<keyword evidence="4" id="KW-0862">Zinc</keyword>
<dbReference type="GO" id="GO:0046872">
    <property type="term" value="F:metal ion binding"/>
    <property type="evidence" value="ECO:0007669"/>
    <property type="project" value="UniProtKB-KW"/>
</dbReference>
<evidence type="ECO:0000256" key="4">
    <source>
        <dbReference type="ARBA" id="ARBA00022833"/>
    </source>
</evidence>
<organism evidence="6 7">
    <name type="scientific">Fusarium oxysporum NRRL 32931</name>
    <dbReference type="NCBI Taxonomy" id="660029"/>
    <lineage>
        <taxon>Eukaryota</taxon>
        <taxon>Fungi</taxon>
        <taxon>Dikarya</taxon>
        <taxon>Ascomycota</taxon>
        <taxon>Pezizomycotina</taxon>
        <taxon>Sordariomycetes</taxon>
        <taxon>Hypocreomycetidae</taxon>
        <taxon>Hypocreales</taxon>
        <taxon>Nectriaceae</taxon>
        <taxon>Fusarium</taxon>
        <taxon>Fusarium oxysporum species complex</taxon>
    </lineage>
</organism>
<dbReference type="GO" id="GO:0016787">
    <property type="term" value="F:hydrolase activity"/>
    <property type="evidence" value="ECO:0007669"/>
    <property type="project" value="UniProtKB-KW"/>
</dbReference>
<evidence type="ECO:0000259" key="5">
    <source>
        <dbReference type="Pfam" id="PF18089"/>
    </source>
</evidence>
<dbReference type="Proteomes" id="UP000030753">
    <property type="component" value="Unassembled WGS sequence"/>
</dbReference>
<gene>
    <name evidence="6" type="ORF">FOYG_10533</name>
</gene>
<comment type="cofactor">
    <cofactor evidence="1">
        <name>Zn(2+)</name>
        <dbReference type="ChEBI" id="CHEBI:29105"/>
    </cofactor>
</comment>
<evidence type="ECO:0000256" key="1">
    <source>
        <dbReference type="ARBA" id="ARBA00001947"/>
    </source>
</evidence>
<accession>W9HU61</accession>
<dbReference type="HOGENOM" id="CLU_055313_1_0_1"/>
<keyword evidence="2" id="KW-0479">Metal-binding</keyword>